<dbReference type="InterPro" id="IPR000863">
    <property type="entry name" value="Sulfotransferase_dom"/>
</dbReference>
<dbReference type="SMR" id="A0A3Q7FZX6"/>
<evidence type="ECO:0000256" key="1">
    <source>
        <dbReference type="ARBA" id="ARBA00005771"/>
    </source>
</evidence>
<dbReference type="Gramene" id="Solyc04g028380.2.1">
    <property type="protein sequence ID" value="Solyc04g028380.2.1"/>
    <property type="gene ID" value="Solyc04g028380.2"/>
</dbReference>
<dbReference type="SUPFAM" id="SSF52540">
    <property type="entry name" value="P-loop containing nucleoside triphosphate hydrolases"/>
    <property type="match status" value="2"/>
</dbReference>
<dbReference type="EC" id="2.8.2.-" evidence="3"/>
<dbReference type="OMA" id="HERMMMI"/>
<dbReference type="PaxDb" id="4081-Solyc04g028380.1.1"/>
<evidence type="ECO:0000313" key="6">
    <source>
        <dbReference type="Proteomes" id="UP000004994"/>
    </source>
</evidence>
<dbReference type="GO" id="GO:0008146">
    <property type="term" value="F:sulfotransferase activity"/>
    <property type="evidence" value="ECO:0000318"/>
    <property type="project" value="GO_Central"/>
</dbReference>
<organism evidence="5">
    <name type="scientific">Solanum lycopersicum</name>
    <name type="common">Tomato</name>
    <name type="synonym">Lycopersicon esculentum</name>
    <dbReference type="NCBI Taxonomy" id="4081"/>
    <lineage>
        <taxon>Eukaryota</taxon>
        <taxon>Viridiplantae</taxon>
        <taxon>Streptophyta</taxon>
        <taxon>Embryophyta</taxon>
        <taxon>Tracheophyta</taxon>
        <taxon>Spermatophyta</taxon>
        <taxon>Magnoliopsida</taxon>
        <taxon>eudicotyledons</taxon>
        <taxon>Gunneridae</taxon>
        <taxon>Pentapetalae</taxon>
        <taxon>asterids</taxon>
        <taxon>lamiids</taxon>
        <taxon>Solanales</taxon>
        <taxon>Solanaceae</taxon>
        <taxon>Solanoideae</taxon>
        <taxon>Solaneae</taxon>
        <taxon>Solanum</taxon>
        <taxon>Solanum subgen. Lycopersicon</taxon>
    </lineage>
</organism>
<evidence type="ECO:0000259" key="4">
    <source>
        <dbReference type="Pfam" id="PF00685"/>
    </source>
</evidence>
<keyword evidence="6" id="KW-1185">Reference proteome</keyword>
<dbReference type="GO" id="GO:0051923">
    <property type="term" value="P:sulfation"/>
    <property type="evidence" value="ECO:0000318"/>
    <property type="project" value="GO_Central"/>
</dbReference>
<accession>A0A3Q7FZX6</accession>
<reference evidence="5" key="1">
    <citation type="journal article" date="2012" name="Nature">
        <title>The tomato genome sequence provides insights into fleshy fruit evolution.</title>
        <authorList>
            <consortium name="Tomato Genome Consortium"/>
        </authorList>
    </citation>
    <scope>NUCLEOTIDE SEQUENCE [LARGE SCALE GENOMIC DNA]</scope>
    <source>
        <strain evidence="5">cv. Heinz 1706</strain>
    </source>
</reference>
<feature type="domain" description="Sulfotransferase" evidence="4">
    <location>
        <begin position="325"/>
        <end position="439"/>
    </location>
</feature>
<dbReference type="InterPro" id="IPR027417">
    <property type="entry name" value="P-loop_NTPase"/>
</dbReference>
<dbReference type="Proteomes" id="UP000004994">
    <property type="component" value="Chromosome 4"/>
</dbReference>
<dbReference type="Gene3D" id="3.40.50.300">
    <property type="entry name" value="P-loop containing nucleotide triphosphate hydrolases"/>
    <property type="match status" value="2"/>
</dbReference>
<evidence type="ECO:0000256" key="2">
    <source>
        <dbReference type="ARBA" id="ARBA00022679"/>
    </source>
</evidence>
<dbReference type="InParanoid" id="A0A3Q7FZX6"/>
<comment type="similarity">
    <text evidence="1 3">Belongs to the sulfotransferase 1 family.</text>
</comment>
<feature type="domain" description="Sulfotransferase" evidence="4">
    <location>
        <begin position="51"/>
        <end position="308"/>
    </location>
</feature>
<evidence type="ECO:0000256" key="3">
    <source>
        <dbReference type="RuleBase" id="RU361155"/>
    </source>
</evidence>
<reference evidence="5" key="2">
    <citation type="submission" date="2019-01" db="UniProtKB">
        <authorList>
            <consortium name="EnsemblPlants"/>
        </authorList>
    </citation>
    <scope>IDENTIFICATION</scope>
    <source>
        <strain evidence="5">cv. Heinz 1706</strain>
    </source>
</reference>
<evidence type="ECO:0000313" key="5">
    <source>
        <dbReference type="EnsemblPlants" id="Solyc04g028380.2.1"/>
    </source>
</evidence>
<sequence>MVNILEVVTDESLRKENWWGKNYVCQINNFWFLPKFVPSTIRVLNEFKPLPNDVILASFPKTGTTWLKSLVFSIINRSSKESSLLVKHNAHDLVPTLEVQVFGTTRQYLDNESHHSSTRLYSTHIPYQLLRKTFDSSNCRVVYITRNPKDTLVSMWHFTNKWKAVDQDGPWHIEEAIEKFCSGVFPGGPYYDHVMGFKNASLEKPKNIFLITYEELIKDTKIHVKRLAEFLGFPFMNHEEEEVDEIVKNCSFDILSSYAVNKSEDFPSWFQVPYNSFFRQGVVGDYKNYLDAKTIERIDALTRDKFHGADFITIRVLNEFKPLLNDVILASFPKTGTTWLKPLVFSIVNRSSKESSLLVKHNPHDLVPTLEVQVFGITREYLDHESHHSSTRLYSIHIPYQLLRKTFDSSNCRVVYITRNPKDTLVSIWHFTNKWKAVDQDGP</sequence>
<dbReference type="PANTHER" id="PTHR11783">
    <property type="entry name" value="SULFOTRANSFERASE SULT"/>
    <property type="match status" value="1"/>
</dbReference>
<protein>
    <recommendedName>
        <fullName evidence="3">Sulfotransferase</fullName>
        <ecNumber evidence="3">2.8.2.-</ecNumber>
    </recommendedName>
</protein>
<dbReference type="AlphaFoldDB" id="A0A3Q7FZX6"/>
<keyword evidence="2 3" id="KW-0808">Transferase</keyword>
<dbReference type="EnsemblPlants" id="Solyc04g028380.2.1">
    <property type="protein sequence ID" value="Solyc04g028380.2.1"/>
    <property type="gene ID" value="Solyc04g028380.2"/>
</dbReference>
<dbReference type="Pfam" id="PF00685">
    <property type="entry name" value="Sulfotransfer_1"/>
    <property type="match status" value="2"/>
</dbReference>
<proteinExistence type="inferred from homology"/>
<name>A0A3Q7FZX6_SOLLC</name>
<dbReference type="GO" id="GO:0005737">
    <property type="term" value="C:cytoplasm"/>
    <property type="evidence" value="ECO:0000318"/>
    <property type="project" value="GO_Central"/>
</dbReference>